<feature type="domain" description="ABC transporter" evidence="13">
    <location>
        <begin position="103"/>
        <end position="354"/>
    </location>
</feature>
<evidence type="ECO:0000256" key="2">
    <source>
        <dbReference type="ARBA" id="ARBA00005814"/>
    </source>
</evidence>
<dbReference type="InterPro" id="IPR003439">
    <property type="entry name" value="ABC_transporter-like_ATP-bd"/>
</dbReference>
<dbReference type="PROSITE" id="PS50893">
    <property type="entry name" value="ABC_TRANSPORTER_2"/>
    <property type="match status" value="1"/>
</dbReference>
<keyword evidence="5 12" id="KW-0812">Transmembrane</keyword>
<dbReference type="SMART" id="SM00382">
    <property type="entry name" value="AAA"/>
    <property type="match status" value="1"/>
</dbReference>
<evidence type="ECO:0000256" key="11">
    <source>
        <dbReference type="SAM" id="MobiDB-lite"/>
    </source>
</evidence>
<dbReference type="GO" id="GO:0005886">
    <property type="term" value="C:plasma membrane"/>
    <property type="evidence" value="ECO:0007669"/>
    <property type="project" value="TreeGrafter"/>
</dbReference>
<dbReference type="PANTHER" id="PTHR48041">
    <property type="entry name" value="ABC TRANSPORTER G FAMILY MEMBER 28"/>
    <property type="match status" value="1"/>
</dbReference>
<feature type="compositionally biased region" description="Low complexity" evidence="11">
    <location>
        <begin position="16"/>
        <end position="27"/>
    </location>
</feature>
<evidence type="ECO:0000256" key="10">
    <source>
        <dbReference type="ARBA" id="ARBA00039188"/>
    </source>
</evidence>
<dbReference type="GO" id="GO:0030659">
    <property type="term" value="C:cytoplasmic vesicle membrane"/>
    <property type="evidence" value="ECO:0007669"/>
    <property type="project" value="TreeGrafter"/>
</dbReference>
<dbReference type="InterPro" id="IPR043926">
    <property type="entry name" value="ABCG_dom"/>
</dbReference>
<dbReference type="AlphaFoldDB" id="A0A3S9Y269"/>
<dbReference type="GO" id="GO:0140359">
    <property type="term" value="F:ABC-type transporter activity"/>
    <property type="evidence" value="ECO:0007669"/>
    <property type="project" value="InterPro"/>
</dbReference>
<name>A0A3S9Y269_LYGHE</name>
<dbReference type="InterPro" id="IPR005284">
    <property type="entry name" value="Pigment_permease/Abcg"/>
</dbReference>
<evidence type="ECO:0000256" key="9">
    <source>
        <dbReference type="ARBA" id="ARBA00023136"/>
    </source>
</evidence>
<dbReference type="PROSITE" id="PS00211">
    <property type="entry name" value="ABC_TRANSPORTER_1"/>
    <property type="match status" value="1"/>
</dbReference>
<dbReference type="FunFam" id="3.40.50.300:FF:001225">
    <property type="entry name" value="ATP-binding cassette sub-family G member"/>
    <property type="match status" value="1"/>
</dbReference>
<keyword evidence="4" id="KW-0608">Pigment</keyword>
<comment type="similarity">
    <text evidence="2">Belongs to the ABC transporter superfamily. ABCG family. Eye pigment precursor importer (TC 3.A.1.204) subfamily.</text>
</comment>
<keyword evidence="3" id="KW-0813">Transport</keyword>
<dbReference type="InterPro" id="IPR027417">
    <property type="entry name" value="P-loop_NTPase"/>
</dbReference>
<evidence type="ECO:0000256" key="8">
    <source>
        <dbReference type="ARBA" id="ARBA00022989"/>
    </source>
</evidence>
<dbReference type="PANTHER" id="PTHR48041:SF129">
    <property type="entry name" value="PROTEIN WHITE"/>
    <property type="match status" value="1"/>
</dbReference>
<dbReference type="SUPFAM" id="SSF52540">
    <property type="entry name" value="P-loop containing nucleoside triphosphate hydrolases"/>
    <property type="match status" value="1"/>
</dbReference>
<feature type="transmembrane region" description="Helical" evidence="12">
    <location>
        <begin position="558"/>
        <end position="582"/>
    </location>
</feature>
<feature type="region of interest" description="Disordered" evidence="11">
    <location>
        <begin position="1"/>
        <end position="32"/>
    </location>
</feature>
<dbReference type="NCBIfam" id="TIGR00955">
    <property type="entry name" value="3a01204"/>
    <property type="match status" value="1"/>
</dbReference>
<evidence type="ECO:0000256" key="12">
    <source>
        <dbReference type="SAM" id="Phobius"/>
    </source>
</evidence>
<evidence type="ECO:0000256" key="7">
    <source>
        <dbReference type="ARBA" id="ARBA00022840"/>
    </source>
</evidence>
<protein>
    <recommendedName>
        <fullName evidence="10">Protein white</fullName>
    </recommendedName>
</protein>
<keyword evidence="6" id="KW-0547">Nucleotide-binding</keyword>
<feature type="transmembrane region" description="Helical" evidence="12">
    <location>
        <begin position="674"/>
        <end position="697"/>
    </location>
</feature>
<dbReference type="GO" id="GO:0005524">
    <property type="term" value="F:ATP binding"/>
    <property type="evidence" value="ECO:0007669"/>
    <property type="project" value="UniProtKB-KW"/>
</dbReference>
<accession>A0A3S9Y269</accession>
<feature type="transmembrane region" description="Helical" evidence="12">
    <location>
        <begin position="454"/>
        <end position="473"/>
    </location>
</feature>
<dbReference type="Pfam" id="PF01061">
    <property type="entry name" value="ABC2_membrane"/>
    <property type="match status" value="1"/>
</dbReference>
<keyword evidence="8 12" id="KW-1133">Transmembrane helix</keyword>
<dbReference type="GO" id="GO:0031409">
    <property type="term" value="F:pigment binding"/>
    <property type="evidence" value="ECO:0007669"/>
    <property type="project" value="UniProtKB-KW"/>
</dbReference>
<sequence>MAVSTDESEPLLVTAKSNGSSKNSYKSVSDDGSVSIQMDSRLIQKGLNNGGSDGVKYYGTGGGGGGGGGGGYPGGEGLPPGIQAPEKITYTWRDINVHAEDKIGCSGYIKRFFCPKKARYNAPPKHILKGVTGIAKPGELLALMGASGAGKTTLLNALTCKTSSKMELTGHRSINGVPVDENTLTSLSAYVQQEDLFIGTLTVKEHLIFQALVRMDRRIPYINRMQRVEEVMAELTLARCQNTIIGVPGKMKGISGGEMKRLSFASEVLTNPPLMFCDEPTSGLDSFMAQNVVTVLKSLASKGKTVIVTIHQPSSEVYAMFDKICLMAEGKLAFLGTPAQANEFFKVLGAPCPANHNPADYFIQLLAVVPTREEACRNMITMVCESYKSSSHGAKMLHQAEKNTEIQSTGLPSPWFSKRRVSPYKASWWAQFKALIWRSWLSVIKEPNLVKIKMLQTFMVAMLIGILYFGQVIDQDGVMNINGALFVCLSNMTFQNMFAVVHVFCGELPVFLREHLNGMYRTDVYFLTKTMAEVPIFIAVPMIFTTVIYYMVGLNAPFSRFLCALIVMILVSNVAASFGYFISCISSNMSVALSVGPPIVIPFLLFGGFFLNAGSVPAYLTWLSDLSWFKYGNEALLINQWEGVENITCSRANTTCPADGHIILETFNFDENHWYIDLMALTMLMVGFRFLAFLGLLSRAYLKH</sequence>
<keyword evidence="7" id="KW-0067">ATP-binding</keyword>
<dbReference type="EMBL" id="MH806842">
    <property type="protein sequence ID" value="AZS64099.1"/>
    <property type="molecule type" value="mRNA"/>
</dbReference>
<evidence type="ECO:0000256" key="3">
    <source>
        <dbReference type="ARBA" id="ARBA00022448"/>
    </source>
</evidence>
<evidence type="ECO:0000256" key="6">
    <source>
        <dbReference type="ARBA" id="ARBA00022741"/>
    </source>
</evidence>
<keyword evidence="9 12" id="KW-0472">Membrane</keyword>
<dbReference type="GO" id="GO:0016887">
    <property type="term" value="F:ATP hydrolysis activity"/>
    <property type="evidence" value="ECO:0007669"/>
    <property type="project" value="InterPro"/>
</dbReference>
<proteinExistence type="evidence at transcript level"/>
<dbReference type="Gene3D" id="3.40.50.300">
    <property type="entry name" value="P-loop containing nucleotide triphosphate hydrolases"/>
    <property type="match status" value="1"/>
</dbReference>
<dbReference type="CDD" id="cd03213">
    <property type="entry name" value="ABCG_EPDR"/>
    <property type="match status" value="1"/>
</dbReference>
<evidence type="ECO:0000313" key="14">
    <source>
        <dbReference type="EMBL" id="AZS64099.1"/>
    </source>
</evidence>
<dbReference type="InterPro" id="IPR013525">
    <property type="entry name" value="ABC2_TM"/>
</dbReference>
<comment type="subcellular location">
    <subcellularLocation>
        <location evidence="1">Membrane</location>
        <topology evidence="1">Multi-pass membrane protein</topology>
    </subcellularLocation>
</comment>
<dbReference type="Pfam" id="PF19055">
    <property type="entry name" value="ABC2_membrane_7"/>
    <property type="match status" value="1"/>
</dbReference>
<evidence type="ECO:0000256" key="5">
    <source>
        <dbReference type="ARBA" id="ARBA00022692"/>
    </source>
</evidence>
<evidence type="ECO:0000256" key="1">
    <source>
        <dbReference type="ARBA" id="ARBA00004141"/>
    </source>
</evidence>
<dbReference type="InterPro" id="IPR003593">
    <property type="entry name" value="AAA+_ATPase"/>
</dbReference>
<organism evidence="14">
    <name type="scientific">Lygus hesperus</name>
    <name type="common">Western plant bug</name>
    <dbReference type="NCBI Taxonomy" id="30085"/>
    <lineage>
        <taxon>Eukaryota</taxon>
        <taxon>Metazoa</taxon>
        <taxon>Ecdysozoa</taxon>
        <taxon>Arthropoda</taxon>
        <taxon>Hexapoda</taxon>
        <taxon>Insecta</taxon>
        <taxon>Pterygota</taxon>
        <taxon>Neoptera</taxon>
        <taxon>Paraneoptera</taxon>
        <taxon>Hemiptera</taxon>
        <taxon>Heteroptera</taxon>
        <taxon>Panheteroptera</taxon>
        <taxon>Cimicomorpha</taxon>
        <taxon>Miridae</taxon>
        <taxon>Mirini</taxon>
        <taxon>Lygus</taxon>
    </lineage>
</organism>
<feature type="transmembrane region" description="Helical" evidence="12">
    <location>
        <begin position="532"/>
        <end position="552"/>
    </location>
</feature>
<reference evidence="14" key="1">
    <citation type="journal article" date="2018" name="Arch. Insect Biochem. Physiol.">
        <title>RNA interference-mediated knockdown of eye coloration genes in the western tarnished plant bug (Lygus hesperus Knight).</title>
        <authorList>
            <person name="Brent C.S."/>
            <person name="Hull J.J."/>
        </authorList>
    </citation>
    <scope>NUCLEOTIDE SEQUENCE</scope>
    <source>
        <tissue evidence="14">Head</tissue>
    </source>
</reference>
<evidence type="ECO:0000256" key="4">
    <source>
        <dbReference type="ARBA" id="ARBA00022474"/>
    </source>
</evidence>
<dbReference type="InterPro" id="IPR050352">
    <property type="entry name" value="ABCG_transporters"/>
</dbReference>
<dbReference type="Pfam" id="PF00005">
    <property type="entry name" value="ABC_tran"/>
    <property type="match status" value="1"/>
</dbReference>
<dbReference type="InterPro" id="IPR017871">
    <property type="entry name" value="ABC_transporter-like_CS"/>
</dbReference>
<evidence type="ECO:0000259" key="13">
    <source>
        <dbReference type="PROSITE" id="PS50893"/>
    </source>
</evidence>